<organism evidence="2 3">
    <name type="scientific">Prorocentrum cordatum</name>
    <dbReference type="NCBI Taxonomy" id="2364126"/>
    <lineage>
        <taxon>Eukaryota</taxon>
        <taxon>Sar</taxon>
        <taxon>Alveolata</taxon>
        <taxon>Dinophyceae</taxon>
        <taxon>Prorocentrales</taxon>
        <taxon>Prorocentraceae</taxon>
        <taxon>Prorocentrum</taxon>
    </lineage>
</organism>
<sequence length="100" mass="10115">MHAARLGRVATAMIATAVARVGVTSPFSATASSSSSPSGLRMPSIEQGDEREEEEEEEEEEERSNNRRTPGQGASTAGRAGTRAGSAAPVAGEPCAAGVG</sequence>
<feature type="region of interest" description="Disordered" evidence="1">
    <location>
        <begin position="20"/>
        <end position="100"/>
    </location>
</feature>
<feature type="compositionally biased region" description="Acidic residues" evidence="1">
    <location>
        <begin position="47"/>
        <end position="62"/>
    </location>
</feature>
<reference evidence="2" key="1">
    <citation type="submission" date="2023-10" db="EMBL/GenBank/DDBJ databases">
        <authorList>
            <person name="Chen Y."/>
            <person name="Shah S."/>
            <person name="Dougan E. K."/>
            <person name="Thang M."/>
            <person name="Chan C."/>
        </authorList>
    </citation>
    <scope>NUCLEOTIDE SEQUENCE [LARGE SCALE GENOMIC DNA]</scope>
</reference>
<evidence type="ECO:0000313" key="2">
    <source>
        <dbReference type="EMBL" id="CAK0905994.1"/>
    </source>
</evidence>
<comment type="caution">
    <text evidence="2">The sequence shown here is derived from an EMBL/GenBank/DDBJ whole genome shotgun (WGS) entry which is preliminary data.</text>
</comment>
<feature type="compositionally biased region" description="Low complexity" evidence="1">
    <location>
        <begin position="24"/>
        <end position="38"/>
    </location>
</feature>
<evidence type="ECO:0000313" key="3">
    <source>
        <dbReference type="Proteomes" id="UP001189429"/>
    </source>
</evidence>
<accession>A0ABN9Y5T3</accession>
<feature type="compositionally biased region" description="Low complexity" evidence="1">
    <location>
        <begin position="73"/>
        <end position="88"/>
    </location>
</feature>
<name>A0ABN9Y5T3_9DINO</name>
<dbReference type="Proteomes" id="UP001189429">
    <property type="component" value="Unassembled WGS sequence"/>
</dbReference>
<proteinExistence type="predicted"/>
<evidence type="ECO:0008006" key="4">
    <source>
        <dbReference type="Google" id="ProtNLM"/>
    </source>
</evidence>
<evidence type="ECO:0000256" key="1">
    <source>
        <dbReference type="SAM" id="MobiDB-lite"/>
    </source>
</evidence>
<protein>
    <recommendedName>
        <fullName evidence="4">Secreted protein</fullName>
    </recommendedName>
</protein>
<dbReference type="EMBL" id="CAUYUJ010021633">
    <property type="protein sequence ID" value="CAK0905994.1"/>
    <property type="molecule type" value="Genomic_DNA"/>
</dbReference>
<gene>
    <name evidence="2" type="ORF">PCOR1329_LOCUS81512</name>
</gene>
<keyword evidence="3" id="KW-1185">Reference proteome</keyword>